<dbReference type="Gene3D" id="3.40.50.300">
    <property type="entry name" value="P-loop containing nucleotide triphosphate hydrolases"/>
    <property type="match status" value="1"/>
</dbReference>
<dbReference type="InterPro" id="IPR050173">
    <property type="entry name" value="ABC_transporter_C-like"/>
</dbReference>
<feature type="domain" description="ABC transporter" evidence="3">
    <location>
        <begin position="56"/>
        <end position="128"/>
    </location>
</feature>
<dbReference type="Proteomes" id="UP000663855">
    <property type="component" value="Unassembled WGS sequence"/>
</dbReference>
<reference evidence="4" key="1">
    <citation type="submission" date="2021-02" db="EMBL/GenBank/DDBJ databases">
        <authorList>
            <person name="Nowell W R."/>
        </authorList>
    </citation>
    <scope>NUCLEOTIDE SEQUENCE</scope>
</reference>
<evidence type="ECO:0000313" key="4">
    <source>
        <dbReference type="EMBL" id="CAF1338898.1"/>
    </source>
</evidence>
<proteinExistence type="predicted"/>
<dbReference type="SUPFAM" id="SSF52540">
    <property type="entry name" value="P-loop containing nucleoside triphosphate hydrolases"/>
    <property type="match status" value="1"/>
</dbReference>
<evidence type="ECO:0000259" key="3">
    <source>
        <dbReference type="Pfam" id="PF00005"/>
    </source>
</evidence>
<keyword evidence="1" id="KW-0547">Nucleotide-binding</keyword>
<dbReference type="InterPro" id="IPR027417">
    <property type="entry name" value="P-loop_NTPase"/>
</dbReference>
<dbReference type="EMBL" id="CAJNOV010008813">
    <property type="protein sequence ID" value="CAF1338898.1"/>
    <property type="molecule type" value="Genomic_DNA"/>
</dbReference>
<evidence type="ECO:0000256" key="2">
    <source>
        <dbReference type="ARBA" id="ARBA00022840"/>
    </source>
</evidence>
<gene>
    <name evidence="4" type="ORF">CJN711_LOCUS18818</name>
</gene>
<dbReference type="Pfam" id="PF00005">
    <property type="entry name" value="ABC_tran"/>
    <property type="match status" value="1"/>
</dbReference>
<evidence type="ECO:0000256" key="1">
    <source>
        <dbReference type="ARBA" id="ARBA00022741"/>
    </source>
</evidence>
<organism evidence="4 5">
    <name type="scientific">Rotaria magnacalcarata</name>
    <dbReference type="NCBI Taxonomy" id="392030"/>
    <lineage>
        <taxon>Eukaryota</taxon>
        <taxon>Metazoa</taxon>
        <taxon>Spiralia</taxon>
        <taxon>Gnathifera</taxon>
        <taxon>Rotifera</taxon>
        <taxon>Eurotatoria</taxon>
        <taxon>Bdelloidea</taxon>
        <taxon>Philodinida</taxon>
        <taxon>Philodinidae</taxon>
        <taxon>Rotaria</taxon>
    </lineage>
</organism>
<comment type="caution">
    <text evidence="4">The sequence shown here is derived from an EMBL/GenBank/DDBJ whole genome shotgun (WGS) entry which is preliminary data.</text>
</comment>
<protein>
    <recommendedName>
        <fullName evidence="3">ABC transporter domain-containing protein</fullName>
    </recommendedName>
</protein>
<sequence length="130" mass="14246">MTSIERVLEYCLLEQEPPAQAPPKYRPSANWPSRGQIIFKNVSMSHSNESNSSVALDNICLNIQAGEKVGIVGRTGAGKSSFIQTIFRMGTLVNGQILIDNIDISTVGLDDVRRRISIIPQDPVLFTGTM</sequence>
<accession>A0A815GFH6</accession>
<dbReference type="AlphaFoldDB" id="A0A815GFH6"/>
<name>A0A815GFH6_9BILA</name>
<dbReference type="GO" id="GO:0005524">
    <property type="term" value="F:ATP binding"/>
    <property type="evidence" value="ECO:0007669"/>
    <property type="project" value="UniProtKB-KW"/>
</dbReference>
<dbReference type="GO" id="GO:0042626">
    <property type="term" value="F:ATPase-coupled transmembrane transporter activity"/>
    <property type="evidence" value="ECO:0007669"/>
    <property type="project" value="TreeGrafter"/>
</dbReference>
<feature type="non-terminal residue" evidence="4">
    <location>
        <position position="1"/>
    </location>
</feature>
<dbReference type="GO" id="GO:0016020">
    <property type="term" value="C:membrane"/>
    <property type="evidence" value="ECO:0007669"/>
    <property type="project" value="TreeGrafter"/>
</dbReference>
<keyword evidence="2" id="KW-0067">ATP-binding</keyword>
<dbReference type="InterPro" id="IPR003439">
    <property type="entry name" value="ABC_transporter-like_ATP-bd"/>
</dbReference>
<dbReference type="PANTHER" id="PTHR24223">
    <property type="entry name" value="ATP-BINDING CASSETTE SUB-FAMILY C"/>
    <property type="match status" value="1"/>
</dbReference>
<dbReference type="GO" id="GO:0016887">
    <property type="term" value="F:ATP hydrolysis activity"/>
    <property type="evidence" value="ECO:0007669"/>
    <property type="project" value="InterPro"/>
</dbReference>
<evidence type="ECO:0000313" key="5">
    <source>
        <dbReference type="Proteomes" id="UP000663855"/>
    </source>
</evidence>
<feature type="non-terminal residue" evidence="4">
    <location>
        <position position="130"/>
    </location>
</feature>